<accession>A0A9D4W9K0</accession>
<evidence type="ECO:0000259" key="1">
    <source>
        <dbReference type="Pfam" id="PF14576"/>
    </source>
</evidence>
<dbReference type="InterPro" id="IPR039299">
    <property type="entry name" value="SEOA"/>
</dbReference>
<evidence type="ECO:0000313" key="4">
    <source>
        <dbReference type="Proteomes" id="UP001058974"/>
    </source>
</evidence>
<dbReference type="InterPro" id="IPR027942">
    <property type="entry name" value="SEO_N"/>
</dbReference>
<name>A0A9D4W9K0_PEA</name>
<evidence type="ECO:0000313" key="3">
    <source>
        <dbReference type="EMBL" id="KAI5397354.1"/>
    </source>
</evidence>
<dbReference type="GO" id="GO:0010088">
    <property type="term" value="P:phloem development"/>
    <property type="evidence" value="ECO:0007669"/>
    <property type="project" value="InterPro"/>
</dbReference>
<proteinExistence type="predicted"/>
<protein>
    <recommendedName>
        <fullName evidence="5">Sieve element occlusion</fullName>
    </recommendedName>
</protein>
<dbReference type="EMBL" id="JAMSHJ010000006">
    <property type="protein sequence ID" value="KAI5397354.1"/>
    <property type="molecule type" value="Genomic_DNA"/>
</dbReference>
<keyword evidence="4" id="KW-1185">Reference proteome</keyword>
<dbReference type="InterPro" id="IPR027944">
    <property type="entry name" value="SEO_C"/>
</dbReference>
<dbReference type="Gramene" id="Psat06G0324500-T1">
    <property type="protein sequence ID" value="KAI5397354.1"/>
    <property type="gene ID" value="KIW84_063245"/>
</dbReference>
<dbReference type="PANTHER" id="PTHR33232">
    <property type="entry name" value="PROTEIN SIEVE ELEMENT OCCLUSION B-LIKE"/>
    <property type="match status" value="1"/>
</dbReference>
<sequence>TTPHKYNHFLGLNMSSSIAPASLATSLASSVSTYQQAKTSNPLSWTDDKILETVYITHVHTGERFDVESLFILTSNILKRSTAVADSVVSKTGTPVGLIEDKVPLPGYEPPFRKLKHISSQMMTTLPGEHHAHMTTMSILDQLKTHTWDGKAIFALAAFSLEYGNFWHLVQTPSGDTLGRSLAVMNKVHGVEKNRQAIADYNSLVKNLLYCVECITELEKLSTKGYDSKDVPALPEAMQEIPVAVYWAIITAIICANHLDLLVGDSDDRYELSSFDVKLASIVSKLKAHLTRSRRHIGELEDYWRRKRVLQTPTEIVEVIKVLIFHNEIQDPLVYDGLNRQMVSIEVFRKKNVLVFISGLDSIRDEIRLLNSIYIGLNEDPKELKGYRKEDFKILWIPVVDEWTLLHKAEFDNLKLDMPWYVAEYFYPLAGIRLIREDLNYKNKPILPVLNSQGRIVNYNAMHMIFVWGIDAFPFRPDDDEILTQKWNWFWAEMKKVYPKLQEIIKGDTFIFIYGGTDPKWTNDFSLAVEKIRRHEIIRKADAVIEQYHFGKEDKRIVPRFWIGIESLFANMIQKKHKDPTIDEIKSLLCLKQDQPGWVLLSKGPNVKLLGRGDQMLATAIDFEIWKEKVLEKAGFDVAFKEYYERKRRDFPVACANMQLANYPADILDPIYCPDSSCGRSMEIASVSYKCCHGHTHQKSDAPAESGVVQIEKRS</sequence>
<dbReference type="Pfam" id="PF14577">
    <property type="entry name" value="SEO_C"/>
    <property type="match status" value="1"/>
</dbReference>
<evidence type="ECO:0000259" key="2">
    <source>
        <dbReference type="Pfam" id="PF14577"/>
    </source>
</evidence>
<organism evidence="3 4">
    <name type="scientific">Pisum sativum</name>
    <name type="common">Garden pea</name>
    <name type="synonym">Lathyrus oleraceus</name>
    <dbReference type="NCBI Taxonomy" id="3888"/>
    <lineage>
        <taxon>Eukaryota</taxon>
        <taxon>Viridiplantae</taxon>
        <taxon>Streptophyta</taxon>
        <taxon>Embryophyta</taxon>
        <taxon>Tracheophyta</taxon>
        <taxon>Spermatophyta</taxon>
        <taxon>Magnoliopsida</taxon>
        <taxon>eudicotyledons</taxon>
        <taxon>Gunneridae</taxon>
        <taxon>Pentapetalae</taxon>
        <taxon>rosids</taxon>
        <taxon>fabids</taxon>
        <taxon>Fabales</taxon>
        <taxon>Fabaceae</taxon>
        <taxon>Papilionoideae</taxon>
        <taxon>50 kb inversion clade</taxon>
        <taxon>NPAAA clade</taxon>
        <taxon>Hologalegina</taxon>
        <taxon>IRL clade</taxon>
        <taxon>Fabeae</taxon>
        <taxon>Lathyrus</taxon>
    </lineage>
</organism>
<evidence type="ECO:0008006" key="5">
    <source>
        <dbReference type="Google" id="ProtNLM"/>
    </source>
</evidence>
<dbReference type="PANTHER" id="PTHR33232:SF17">
    <property type="entry name" value="SIEVE ELEMENT OCCLUSION-RELATED"/>
    <property type="match status" value="1"/>
</dbReference>
<reference evidence="3 4" key="1">
    <citation type="journal article" date="2022" name="Nat. Genet.">
        <title>Improved pea reference genome and pan-genome highlight genomic features and evolutionary characteristics.</title>
        <authorList>
            <person name="Yang T."/>
            <person name="Liu R."/>
            <person name="Luo Y."/>
            <person name="Hu S."/>
            <person name="Wang D."/>
            <person name="Wang C."/>
            <person name="Pandey M.K."/>
            <person name="Ge S."/>
            <person name="Xu Q."/>
            <person name="Li N."/>
            <person name="Li G."/>
            <person name="Huang Y."/>
            <person name="Saxena R.K."/>
            <person name="Ji Y."/>
            <person name="Li M."/>
            <person name="Yan X."/>
            <person name="He Y."/>
            <person name="Liu Y."/>
            <person name="Wang X."/>
            <person name="Xiang C."/>
            <person name="Varshney R.K."/>
            <person name="Ding H."/>
            <person name="Gao S."/>
            <person name="Zong X."/>
        </authorList>
    </citation>
    <scope>NUCLEOTIDE SEQUENCE [LARGE SCALE GENOMIC DNA]</scope>
    <source>
        <strain evidence="3 4">cv. Zhongwan 6</strain>
    </source>
</reference>
<feature type="domain" description="Sieve element occlusion N-terminal" evidence="1">
    <location>
        <begin position="45"/>
        <end position="313"/>
    </location>
</feature>
<dbReference type="Proteomes" id="UP001058974">
    <property type="component" value="Chromosome 6"/>
</dbReference>
<comment type="caution">
    <text evidence="3">The sequence shown here is derived from an EMBL/GenBank/DDBJ whole genome shotgun (WGS) entry which is preliminary data.</text>
</comment>
<feature type="non-terminal residue" evidence="3">
    <location>
        <position position="715"/>
    </location>
</feature>
<dbReference type="AlphaFoldDB" id="A0A9D4W9K0"/>
<dbReference type="Pfam" id="PF14576">
    <property type="entry name" value="SEO_N"/>
    <property type="match status" value="1"/>
</dbReference>
<feature type="domain" description="Sieve element occlusion C-terminal" evidence="2">
    <location>
        <begin position="496"/>
        <end position="693"/>
    </location>
</feature>
<gene>
    <name evidence="3" type="ORF">KIW84_063245</name>
</gene>